<name>A0AAD6XLV4_9AGAR</name>
<feature type="compositionally biased region" description="Polar residues" evidence="1">
    <location>
        <begin position="65"/>
        <end position="86"/>
    </location>
</feature>
<comment type="caution">
    <text evidence="2">The sequence shown here is derived from an EMBL/GenBank/DDBJ whole genome shotgun (WGS) entry which is preliminary data.</text>
</comment>
<proteinExistence type="predicted"/>
<evidence type="ECO:0000313" key="2">
    <source>
        <dbReference type="EMBL" id="KAJ7083346.1"/>
    </source>
</evidence>
<dbReference type="Proteomes" id="UP001222325">
    <property type="component" value="Unassembled WGS sequence"/>
</dbReference>
<keyword evidence="3" id="KW-1185">Reference proteome</keyword>
<feature type="compositionally biased region" description="Low complexity" evidence="1">
    <location>
        <begin position="136"/>
        <end position="146"/>
    </location>
</feature>
<evidence type="ECO:0000256" key="1">
    <source>
        <dbReference type="SAM" id="MobiDB-lite"/>
    </source>
</evidence>
<feature type="region of interest" description="Disordered" evidence="1">
    <location>
        <begin position="136"/>
        <end position="198"/>
    </location>
</feature>
<accession>A0AAD6XLV4</accession>
<organism evidence="2 3">
    <name type="scientific">Mycena belliarum</name>
    <dbReference type="NCBI Taxonomy" id="1033014"/>
    <lineage>
        <taxon>Eukaryota</taxon>
        <taxon>Fungi</taxon>
        <taxon>Dikarya</taxon>
        <taxon>Basidiomycota</taxon>
        <taxon>Agaricomycotina</taxon>
        <taxon>Agaricomycetes</taxon>
        <taxon>Agaricomycetidae</taxon>
        <taxon>Agaricales</taxon>
        <taxon>Marasmiineae</taxon>
        <taxon>Mycenaceae</taxon>
        <taxon>Mycena</taxon>
    </lineage>
</organism>
<gene>
    <name evidence="2" type="ORF">B0H15DRAFT_422261</name>
</gene>
<dbReference type="EMBL" id="JARJCN010000041">
    <property type="protein sequence ID" value="KAJ7083346.1"/>
    <property type="molecule type" value="Genomic_DNA"/>
</dbReference>
<feature type="compositionally biased region" description="Polar residues" evidence="1">
    <location>
        <begin position="172"/>
        <end position="187"/>
    </location>
</feature>
<feature type="region of interest" description="Disordered" evidence="1">
    <location>
        <begin position="58"/>
        <end position="86"/>
    </location>
</feature>
<sequence length="198" mass="20890">MKLQGAQYWCRCPTWASLRALQRTHPESLVLPARCPRPRSRTRSGSSRILPTHTRVLRQHGGRSALSTRPPTPHVSSATSSCGPTRSTNSRGALACAYPSAAAAAAAVVAAVQSHLDAQTSTVTLRVRVASLHCLRSSPSSSSPCAARERSSSRARTSSSMCPIAPTHKPRSSTGSPARGTPMTTRTALRCRPPAGTS</sequence>
<dbReference type="AlphaFoldDB" id="A0AAD6XLV4"/>
<reference evidence="2" key="1">
    <citation type="submission" date="2023-03" db="EMBL/GenBank/DDBJ databases">
        <title>Massive genome expansion in bonnet fungi (Mycena s.s.) driven by repeated elements and novel gene families across ecological guilds.</title>
        <authorList>
            <consortium name="Lawrence Berkeley National Laboratory"/>
            <person name="Harder C.B."/>
            <person name="Miyauchi S."/>
            <person name="Viragh M."/>
            <person name="Kuo A."/>
            <person name="Thoen E."/>
            <person name="Andreopoulos B."/>
            <person name="Lu D."/>
            <person name="Skrede I."/>
            <person name="Drula E."/>
            <person name="Henrissat B."/>
            <person name="Morin E."/>
            <person name="Kohler A."/>
            <person name="Barry K."/>
            <person name="LaButti K."/>
            <person name="Morin E."/>
            <person name="Salamov A."/>
            <person name="Lipzen A."/>
            <person name="Mereny Z."/>
            <person name="Hegedus B."/>
            <person name="Baldrian P."/>
            <person name="Stursova M."/>
            <person name="Weitz H."/>
            <person name="Taylor A."/>
            <person name="Grigoriev I.V."/>
            <person name="Nagy L.G."/>
            <person name="Martin F."/>
            <person name="Kauserud H."/>
        </authorList>
    </citation>
    <scope>NUCLEOTIDE SEQUENCE</scope>
    <source>
        <strain evidence="2">CBHHK173m</strain>
    </source>
</reference>
<evidence type="ECO:0000313" key="3">
    <source>
        <dbReference type="Proteomes" id="UP001222325"/>
    </source>
</evidence>
<protein>
    <submittedName>
        <fullName evidence="2">Uncharacterized protein</fullName>
    </submittedName>
</protein>